<keyword evidence="1" id="KW-0472">Membrane</keyword>
<evidence type="ECO:0000256" key="1">
    <source>
        <dbReference type="SAM" id="Phobius"/>
    </source>
</evidence>
<keyword evidence="1" id="KW-0812">Transmembrane</keyword>
<name>A0A938XXG6_9BACL</name>
<dbReference type="InterPro" id="IPR012495">
    <property type="entry name" value="TadE-like_dom"/>
</dbReference>
<keyword evidence="1" id="KW-1133">Transmembrane helix</keyword>
<protein>
    <submittedName>
        <fullName evidence="3">Flp pilus assembly protein TadG</fullName>
    </submittedName>
</protein>
<dbReference type="EMBL" id="JAFBEB010000024">
    <property type="protein sequence ID" value="MBM7592298.1"/>
    <property type="molecule type" value="Genomic_DNA"/>
</dbReference>
<evidence type="ECO:0000259" key="2">
    <source>
        <dbReference type="Pfam" id="PF07811"/>
    </source>
</evidence>
<dbReference type="RefSeq" id="WP_204520110.1">
    <property type="nucleotide sequence ID" value="NZ_BAABIN010000029.1"/>
</dbReference>
<accession>A0A938XXG6</accession>
<gene>
    <name evidence="3" type="ORF">JOD01_003960</name>
</gene>
<feature type="domain" description="TadE-like" evidence="2">
    <location>
        <begin position="13"/>
        <end position="55"/>
    </location>
</feature>
<dbReference type="Proteomes" id="UP000717624">
    <property type="component" value="Unassembled WGS sequence"/>
</dbReference>
<reference evidence="3" key="1">
    <citation type="submission" date="2021-01" db="EMBL/GenBank/DDBJ databases">
        <title>Genomic Encyclopedia of Type Strains, Phase IV (KMG-IV): sequencing the most valuable type-strain genomes for metagenomic binning, comparative biology and taxonomic classification.</title>
        <authorList>
            <person name="Goeker M."/>
        </authorList>
    </citation>
    <scope>NUCLEOTIDE SEQUENCE</scope>
    <source>
        <strain evidence="3">DSM 25523</strain>
    </source>
</reference>
<evidence type="ECO:0000313" key="4">
    <source>
        <dbReference type="Proteomes" id="UP000717624"/>
    </source>
</evidence>
<organism evidence="3 4">
    <name type="scientific">Brevibacillus fulvus</name>
    <dbReference type="NCBI Taxonomy" id="1125967"/>
    <lineage>
        <taxon>Bacteria</taxon>
        <taxon>Bacillati</taxon>
        <taxon>Bacillota</taxon>
        <taxon>Bacilli</taxon>
        <taxon>Bacillales</taxon>
        <taxon>Paenibacillaceae</taxon>
        <taxon>Brevibacillus</taxon>
    </lineage>
</organism>
<dbReference type="AlphaFoldDB" id="A0A938XXG6"/>
<keyword evidence="4" id="KW-1185">Reference proteome</keyword>
<sequence>MNRLTKLLKDQRGSQLVEFILTFPLVWMLIVFTFDQFTILYNKQKALSAAYEAGRIASVQPNYGLAQYYASSRGEEELSQAIGITDSDIRIKPVGSWQKGNHFKAVASIRFRLLATGQPYELMESYQMMIENAGGLP</sequence>
<proteinExistence type="predicted"/>
<feature type="transmembrane region" description="Helical" evidence="1">
    <location>
        <begin position="20"/>
        <end position="41"/>
    </location>
</feature>
<comment type="caution">
    <text evidence="3">The sequence shown here is derived from an EMBL/GenBank/DDBJ whole genome shotgun (WGS) entry which is preliminary data.</text>
</comment>
<dbReference type="Pfam" id="PF07811">
    <property type="entry name" value="TadE"/>
    <property type="match status" value="1"/>
</dbReference>
<evidence type="ECO:0000313" key="3">
    <source>
        <dbReference type="EMBL" id="MBM7592298.1"/>
    </source>
</evidence>